<dbReference type="EMBL" id="JAXCGZ010009724">
    <property type="protein sequence ID" value="KAK7076318.1"/>
    <property type="molecule type" value="Genomic_DNA"/>
</dbReference>
<keyword evidence="3" id="KW-1185">Reference proteome</keyword>
<dbReference type="Proteomes" id="UP001381693">
    <property type="component" value="Unassembled WGS sequence"/>
</dbReference>
<feature type="compositionally biased region" description="Polar residues" evidence="1">
    <location>
        <begin position="8"/>
        <end position="23"/>
    </location>
</feature>
<sequence length="105" mass="11238">MPAPSPPYSLQWNPQPSTVFNTLSPPPCQAPTKDTLPPSQTPVTPLPPNVQQSPPASDAPASLLPLIYRIKSHSSAGHVASTSSPTLPVVHPRCVTRKLMWQESV</sequence>
<evidence type="ECO:0000313" key="3">
    <source>
        <dbReference type="Proteomes" id="UP001381693"/>
    </source>
</evidence>
<accession>A0AAN8X9D9</accession>
<gene>
    <name evidence="2" type="ORF">SK128_011032</name>
</gene>
<feature type="region of interest" description="Disordered" evidence="1">
    <location>
        <begin position="1"/>
        <end position="59"/>
    </location>
</feature>
<evidence type="ECO:0000256" key="1">
    <source>
        <dbReference type="SAM" id="MobiDB-lite"/>
    </source>
</evidence>
<comment type="caution">
    <text evidence="2">The sequence shown here is derived from an EMBL/GenBank/DDBJ whole genome shotgun (WGS) entry which is preliminary data.</text>
</comment>
<name>A0AAN8X9D9_HALRR</name>
<evidence type="ECO:0000313" key="2">
    <source>
        <dbReference type="EMBL" id="KAK7076318.1"/>
    </source>
</evidence>
<reference evidence="2 3" key="1">
    <citation type="submission" date="2023-11" db="EMBL/GenBank/DDBJ databases">
        <title>Halocaridina rubra genome assembly.</title>
        <authorList>
            <person name="Smith C."/>
        </authorList>
    </citation>
    <scope>NUCLEOTIDE SEQUENCE [LARGE SCALE GENOMIC DNA]</scope>
    <source>
        <strain evidence="2">EP-1</strain>
        <tissue evidence="2">Whole</tissue>
    </source>
</reference>
<dbReference type="AlphaFoldDB" id="A0AAN8X9D9"/>
<protein>
    <submittedName>
        <fullName evidence="2">Uncharacterized protein</fullName>
    </submittedName>
</protein>
<proteinExistence type="predicted"/>
<organism evidence="2 3">
    <name type="scientific">Halocaridina rubra</name>
    <name type="common">Hawaiian red shrimp</name>
    <dbReference type="NCBI Taxonomy" id="373956"/>
    <lineage>
        <taxon>Eukaryota</taxon>
        <taxon>Metazoa</taxon>
        <taxon>Ecdysozoa</taxon>
        <taxon>Arthropoda</taxon>
        <taxon>Crustacea</taxon>
        <taxon>Multicrustacea</taxon>
        <taxon>Malacostraca</taxon>
        <taxon>Eumalacostraca</taxon>
        <taxon>Eucarida</taxon>
        <taxon>Decapoda</taxon>
        <taxon>Pleocyemata</taxon>
        <taxon>Caridea</taxon>
        <taxon>Atyoidea</taxon>
        <taxon>Atyidae</taxon>
        <taxon>Halocaridina</taxon>
    </lineage>
</organism>